<proteinExistence type="predicted"/>
<accession>A0ABY4MYL5</accession>
<dbReference type="PANTHER" id="PTHR41913">
    <property type="entry name" value="DUF1684 DOMAIN-CONTAINING PROTEIN"/>
    <property type="match status" value="1"/>
</dbReference>
<dbReference type="Pfam" id="PF07920">
    <property type="entry name" value="DUF1684"/>
    <property type="match status" value="1"/>
</dbReference>
<reference evidence="1" key="1">
    <citation type="submission" date="2022-05" db="EMBL/GenBank/DDBJ databases">
        <title>Complete genome sequence of toluene-degrading Gulosibacter sediminis strain ACHW.36C.</title>
        <authorList>
            <person name="Wai A.C."/>
            <person name="Lai G.K."/>
            <person name="Griffin S.D."/>
            <person name="Leung F.C."/>
        </authorList>
    </citation>
    <scope>NUCLEOTIDE SEQUENCE [LARGE SCALE GENOMIC DNA]</scope>
    <source>
        <strain evidence="1">ACHW.36C</strain>
    </source>
</reference>
<name>A0ABY4MYL5_9MICO</name>
<gene>
    <name evidence="1" type="ORF">M3M28_03435</name>
</gene>
<sequence>MTQTTPTTPRPSDETAFANDWREWRASREQNLRDPKGFLAITSLLWLGEEPISASDAPGAWTSIDDIVRVSLADGEWLELDGERITGEYEFAPIPERGGVLVRFDGGWIEVAKRGGFDIIRPRRDEASFLDTYTQTPAYEPDAQWRLDATFLPFDEPRPVTVDGAVDTIQHVYDSPGELEFTVDGEAHRLLAFPGRDDGLLVLFKDATSGVTTYGALRSLAVGAPDADGHTQLDFNRASNLPCAYTDLATCPLPPAENRLDFAVEAGERTPLERNHAAPTEIGLELVDAAPAS</sequence>
<dbReference type="EMBL" id="CP097160">
    <property type="protein sequence ID" value="UQN15525.1"/>
    <property type="molecule type" value="Genomic_DNA"/>
</dbReference>
<dbReference type="PANTHER" id="PTHR41913:SF1">
    <property type="entry name" value="DUF1684 DOMAIN-CONTAINING PROTEIN"/>
    <property type="match status" value="1"/>
</dbReference>
<dbReference type="InterPro" id="IPR012467">
    <property type="entry name" value="DUF1684"/>
</dbReference>
<evidence type="ECO:0000313" key="1">
    <source>
        <dbReference type="EMBL" id="UQN15525.1"/>
    </source>
</evidence>
<organism evidence="1">
    <name type="scientific">Gulosibacter sediminis</name>
    <dbReference type="NCBI Taxonomy" id="1729695"/>
    <lineage>
        <taxon>Bacteria</taxon>
        <taxon>Bacillati</taxon>
        <taxon>Actinomycetota</taxon>
        <taxon>Actinomycetes</taxon>
        <taxon>Micrococcales</taxon>
        <taxon>Microbacteriaceae</taxon>
        <taxon>Gulosibacter</taxon>
    </lineage>
</organism>
<protein>
    <submittedName>
        <fullName evidence="1">DUF1684 domain-containing protein</fullName>
    </submittedName>
</protein>